<keyword evidence="3" id="KW-1185">Reference proteome</keyword>
<reference evidence="2" key="1">
    <citation type="journal article" date="2014" name="Int. J. Syst. Evol. Microbiol.">
        <title>Complete genome sequence of Corynebacterium casei LMG S-19264T (=DSM 44701T), isolated from a smear-ripened cheese.</title>
        <authorList>
            <consortium name="US DOE Joint Genome Institute (JGI-PGF)"/>
            <person name="Walter F."/>
            <person name="Albersmeier A."/>
            <person name="Kalinowski J."/>
            <person name="Ruckert C."/>
        </authorList>
    </citation>
    <scope>NUCLEOTIDE SEQUENCE</scope>
    <source>
        <strain evidence="2">JCM 4646</strain>
    </source>
</reference>
<evidence type="ECO:0000256" key="1">
    <source>
        <dbReference type="SAM" id="MobiDB-lite"/>
    </source>
</evidence>
<name>A0A919KJ24_9ACTN</name>
<dbReference type="EMBL" id="BNBO01000001">
    <property type="protein sequence ID" value="GHH58872.1"/>
    <property type="molecule type" value="Genomic_DNA"/>
</dbReference>
<feature type="region of interest" description="Disordered" evidence="1">
    <location>
        <begin position="1"/>
        <end position="21"/>
    </location>
</feature>
<comment type="caution">
    <text evidence="2">The sequence shown here is derived from an EMBL/GenBank/DDBJ whole genome shotgun (WGS) entry which is preliminary data.</text>
</comment>
<sequence>MTAPAPRDLPPAAERNTPVPRIPFVTAGSPGQARAIVEARAIVQARAIVAVAVRTVSTSRRPDCTVRAGA</sequence>
<protein>
    <submittedName>
        <fullName evidence="2">Uncharacterized protein</fullName>
    </submittedName>
</protein>
<evidence type="ECO:0000313" key="2">
    <source>
        <dbReference type="EMBL" id="GHH58872.1"/>
    </source>
</evidence>
<organism evidence="2 3">
    <name type="scientific">Kitasatospora indigofera</name>
    <dbReference type="NCBI Taxonomy" id="67307"/>
    <lineage>
        <taxon>Bacteria</taxon>
        <taxon>Bacillati</taxon>
        <taxon>Actinomycetota</taxon>
        <taxon>Actinomycetes</taxon>
        <taxon>Kitasatosporales</taxon>
        <taxon>Streptomycetaceae</taxon>
        <taxon>Kitasatospora</taxon>
    </lineage>
</organism>
<dbReference type="Proteomes" id="UP000617734">
    <property type="component" value="Unassembled WGS sequence"/>
</dbReference>
<reference evidence="2" key="2">
    <citation type="submission" date="2020-09" db="EMBL/GenBank/DDBJ databases">
        <authorList>
            <person name="Sun Q."/>
            <person name="Ohkuma M."/>
        </authorList>
    </citation>
    <scope>NUCLEOTIDE SEQUENCE</scope>
    <source>
        <strain evidence="2">JCM 4646</strain>
    </source>
</reference>
<accession>A0A919KJ24</accession>
<evidence type="ECO:0000313" key="3">
    <source>
        <dbReference type="Proteomes" id="UP000617734"/>
    </source>
</evidence>
<gene>
    <name evidence="2" type="ORF">GCM10018781_00980</name>
</gene>
<dbReference type="AlphaFoldDB" id="A0A919KJ24"/>
<proteinExistence type="predicted"/>